<dbReference type="Proteomes" id="UP000593578">
    <property type="component" value="Unassembled WGS sequence"/>
</dbReference>
<evidence type="ECO:0000313" key="3">
    <source>
        <dbReference type="Proteomes" id="UP000593578"/>
    </source>
</evidence>
<proteinExistence type="predicted"/>
<protein>
    <submittedName>
        <fullName evidence="2">Uncharacterized protein</fullName>
    </submittedName>
</protein>
<dbReference type="EMBL" id="JABEZZ010000009">
    <property type="protein sequence ID" value="MBA0595908.1"/>
    <property type="molecule type" value="Genomic_DNA"/>
</dbReference>
<feature type="compositionally biased region" description="Basic and acidic residues" evidence="1">
    <location>
        <begin position="11"/>
        <end position="21"/>
    </location>
</feature>
<feature type="region of interest" description="Disordered" evidence="1">
    <location>
        <begin position="57"/>
        <end position="78"/>
    </location>
</feature>
<gene>
    <name evidence="2" type="ORF">Gorai_012757</name>
</gene>
<dbReference type="AlphaFoldDB" id="A0A7J8Q393"/>
<evidence type="ECO:0000256" key="1">
    <source>
        <dbReference type="SAM" id="MobiDB-lite"/>
    </source>
</evidence>
<feature type="compositionally biased region" description="Acidic residues" evidence="1">
    <location>
        <begin position="1"/>
        <end position="10"/>
    </location>
</feature>
<name>A0A7J8Q393_GOSRA</name>
<comment type="caution">
    <text evidence="2">The sequence shown here is derived from an EMBL/GenBank/DDBJ whole genome shotgun (WGS) entry which is preliminary data.</text>
</comment>
<feature type="region of interest" description="Disordered" evidence="1">
    <location>
        <begin position="1"/>
        <end position="43"/>
    </location>
</feature>
<sequence length="78" mass="8830">MEEDNPNSDGENDRDLDEIRVIPKHTNRGQHTGNDGDGRGKTSRVKCCTDVWAMDVGSMESKKGKDRGNKRFMDSKKF</sequence>
<evidence type="ECO:0000313" key="2">
    <source>
        <dbReference type="EMBL" id="MBA0595908.1"/>
    </source>
</evidence>
<accession>A0A7J8Q393</accession>
<organism evidence="2 3">
    <name type="scientific">Gossypium raimondii</name>
    <name type="common">Peruvian cotton</name>
    <name type="synonym">Gossypium klotzschianum subsp. raimondii</name>
    <dbReference type="NCBI Taxonomy" id="29730"/>
    <lineage>
        <taxon>Eukaryota</taxon>
        <taxon>Viridiplantae</taxon>
        <taxon>Streptophyta</taxon>
        <taxon>Embryophyta</taxon>
        <taxon>Tracheophyta</taxon>
        <taxon>Spermatophyta</taxon>
        <taxon>Magnoliopsida</taxon>
        <taxon>eudicotyledons</taxon>
        <taxon>Gunneridae</taxon>
        <taxon>Pentapetalae</taxon>
        <taxon>rosids</taxon>
        <taxon>malvids</taxon>
        <taxon>Malvales</taxon>
        <taxon>Malvaceae</taxon>
        <taxon>Malvoideae</taxon>
        <taxon>Gossypium</taxon>
    </lineage>
</organism>
<reference evidence="2 3" key="1">
    <citation type="journal article" date="2019" name="Genome Biol. Evol.">
        <title>Insights into the evolution of the New World diploid cottons (Gossypium, subgenus Houzingenia) based on genome sequencing.</title>
        <authorList>
            <person name="Grover C.E."/>
            <person name="Arick M.A. 2nd"/>
            <person name="Thrash A."/>
            <person name="Conover J.L."/>
            <person name="Sanders W.S."/>
            <person name="Peterson D.G."/>
            <person name="Frelichowski J.E."/>
            <person name="Scheffler J.A."/>
            <person name="Scheffler B.E."/>
            <person name="Wendel J.F."/>
        </authorList>
    </citation>
    <scope>NUCLEOTIDE SEQUENCE [LARGE SCALE GENOMIC DNA]</scope>
    <source>
        <strain evidence="2">8</strain>
        <tissue evidence="2">Leaf</tissue>
    </source>
</reference>
<feature type="compositionally biased region" description="Basic and acidic residues" evidence="1">
    <location>
        <begin position="60"/>
        <end position="78"/>
    </location>
</feature>